<name>A0A0A9HHK6_ARUDO</name>
<dbReference type="AlphaFoldDB" id="A0A0A9HHK6"/>
<accession>A0A0A9HHK6</accession>
<reference evidence="1" key="1">
    <citation type="submission" date="2014-09" db="EMBL/GenBank/DDBJ databases">
        <authorList>
            <person name="Magalhaes I.L.F."/>
            <person name="Oliveira U."/>
            <person name="Santos F.R."/>
            <person name="Vidigal T.H.D.A."/>
            <person name="Brescovit A.D."/>
            <person name="Santos A.J."/>
        </authorList>
    </citation>
    <scope>NUCLEOTIDE SEQUENCE</scope>
    <source>
        <tissue evidence="1">Shoot tissue taken approximately 20 cm above the soil surface</tissue>
    </source>
</reference>
<sequence length="33" mass="4041">MLIYQYSHKCQVQASKDKLFRYISLCYSQNFSF</sequence>
<organism evidence="1">
    <name type="scientific">Arundo donax</name>
    <name type="common">Giant reed</name>
    <name type="synonym">Donax arundinaceus</name>
    <dbReference type="NCBI Taxonomy" id="35708"/>
    <lineage>
        <taxon>Eukaryota</taxon>
        <taxon>Viridiplantae</taxon>
        <taxon>Streptophyta</taxon>
        <taxon>Embryophyta</taxon>
        <taxon>Tracheophyta</taxon>
        <taxon>Spermatophyta</taxon>
        <taxon>Magnoliopsida</taxon>
        <taxon>Liliopsida</taxon>
        <taxon>Poales</taxon>
        <taxon>Poaceae</taxon>
        <taxon>PACMAD clade</taxon>
        <taxon>Arundinoideae</taxon>
        <taxon>Arundineae</taxon>
        <taxon>Arundo</taxon>
    </lineage>
</organism>
<reference evidence="1" key="2">
    <citation type="journal article" date="2015" name="Data Brief">
        <title>Shoot transcriptome of the giant reed, Arundo donax.</title>
        <authorList>
            <person name="Barrero R.A."/>
            <person name="Guerrero F.D."/>
            <person name="Moolhuijzen P."/>
            <person name="Goolsby J.A."/>
            <person name="Tidwell J."/>
            <person name="Bellgard S.E."/>
            <person name="Bellgard M.I."/>
        </authorList>
    </citation>
    <scope>NUCLEOTIDE SEQUENCE</scope>
    <source>
        <tissue evidence="1">Shoot tissue taken approximately 20 cm above the soil surface</tissue>
    </source>
</reference>
<dbReference type="EMBL" id="GBRH01161664">
    <property type="protein sequence ID" value="JAE36232.1"/>
    <property type="molecule type" value="Transcribed_RNA"/>
</dbReference>
<protein>
    <submittedName>
        <fullName evidence="1">Uncharacterized protein</fullName>
    </submittedName>
</protein>
<evidence type="ECO:0000313" key="1">
    <source>
        <dbReference type="EMBL" id="JAE36232.1"/>
    </source>
</evidence>
<proteinExistence type="predicted"/>